<evidence type="ECO:0000313" key="4">
    <source>
        <dbReference type="Proteomes" id="UP000295008"/>
    </source>
</evidence>
<gene>
    <name evidence="3" type="ORF">EDC14_10303</name>
</gene>
<feature type="region of interest" description="Disordered" evidence="1">
    <location>
        <begin position="1"/>
        <end position="35"/>
    </location>
</feature>
<sequence>MYESFEESFNEGLAESLDEQRRRGPERPRDRERPRFRYRYRRPGYYQPYRYGPLYYPGFQQPSYCPYGGTAYTMQEDSDVYTLANQLGVSQEEIVNFNPSLSVNSIIYRGQIICLP</sequence>
<proteinExistence type="predicted"/>
<dbReference type="InterPro" id="IPR018392">
    <property type="entry name" value="LysM"/>
</dbReference>
<accession>A0A4R1R8B8</accession>
<dbReference type="Pfam" id="PF01476">
    <property type="entry name" value="LysM"/>
    <property type="match status" value="1"/>
</dbReference>
<name>A0A4R1R8B8_HYDET</name>
<dbReference type="InterPro" id="IPR036779">
    <property type="entry name" value="LysM_dom_sf"/>
</dbReference>
<reference evidence="3 4" key="1">
    <citation type="submission" date="2019-03" db="EMBL/GenBank/DDBJ databases">
        <title>Genomic Encyclopedia of Type Strains, Phase IV (KMG-IV): sequencing the most valuable type-strain genomes for metagenomic binning, comparative biology and taxonomic classification.</title>
        <authorList>
            <person name="Goeker M."/>
        </authorList>
    </citation>
    <scope>NUCLEOTIDE SEQUENCE [LARGE SCALE GENOMIC DNA]</scope>
    <source>
        <strain evidence="3 4">LX-B</strain>
    </source>
</reference>
<organism evidence="3 4">
    <name type="scientific">Hydrogenispora ethanolica</name>
    <dbReference type="NCBI Taxonomy" id="1082276"/>
    <lineage>
        <taxon>Bacteria</taxon>
        <taxon>Bacillati</taxon>
        <taxon>Bacillota</taxon>
        <taxon>Hydrogenispora</taxon>
    </lineage>
</organism>
<dbReference type="EMBL" id="SLUN01000030">
    <property type="protein sequence ID" value="TCL61901.1"/>
    <property type="molecule type" value="Genomic_DNA"/>
</dbReference>
<dbReference type="Proteomes" id="UP000295008">
    <property type="component" value="Unassembled WGS sequence"/>
</dbReference>
<evidence type="ECO:0000256" key="1">
    <source>
        <dbReference type="SAM" id="MobiDB-lite"/>
    </source>
</evidence>
<dbReference type="Gene3D" id="3.10.350.10">
    <property type="entry name" value="LysM domain"/>
    <property type="match status" value="1"/>
</dbReference>
<feature type="domain" description="LysM" evidence="2">
    <location>
        <begin position="70"/>
        <end position="115"/>
    </location>
</feature>
<protein>
    <submittedName>
        <fullName evidence="3">LysM domain-containing protein</fullName>
    </submittedName>
</protein>
<dbReference type="AlphaFoldDB" id="A0A4R1R8B8"/>
<feature type="compositionally biased region" description="Basic and acidic residues" evidence="1">
    <location>
        <begin position="18"/>
        <end position="35"/>
    </location>
</feature>
<comment type="caution">
    <text evidence="3">The sequence shown here is derived from an EMBL/GenBank/DDBJ whole genome shotgun (WGS) entry which is preliminary data.</text>
</comment>
<evidence type="ECO:0000313" key="3">
    <source>
        <dbReference type="EMBL" id="TCL61901.1"/>
    </source>
</evidence>
<keyword evidence="4" id="KW-1185">Reference proteome</keyword>
<dbReference type="PROSITE" id="PS51782">
    <property type="entry name" value="LYSM"/>
    <property type="match status" value="1"/>
</dbReference>
<evidence type="ECO:0000259" key="2">
    <source>
        <dbReference type="PROSITE" id="PS51782"/>
    </source>
</evidence>
<dbReference type="SUPFAM" id="SSF54106">
    <property type="entry name" value="LysM domain"/>
    <property type="match status" value="1"/>
</dbReference>